<organism evidence="1 2">
    <name type="scientific">Leptotrichia trevisanii</name>
    <dbReference type="NCBI Taxonomy" id="109328"/>
    <lineage>
        <taxon>Bacteria</taxon>
        <taxon>Fusobacteriati</taxon>
        <taxon>Fusobacteriota</taxon>
        <taxon>Fusobacteriia</taxon>
        <taxon>Fusobacteriales</taxon>
        <taxon>Leptotrichiaceae</taxon>
        <taxon>Leptotrichia</taxon>
    </lineage>
</organism>
<evidence type="ECO:0000313" key="2">
    <source>
        <dbReference type="Proteomes" id="UP000321378"/>
    </source>
</evidence>
<proteinExistence type="predicted"/>
<dbReference type="EMBL" id="AP019840">
    <property type="protein sequence ID" value="BBM52731.1"/>
    <property type="molecule type" value="Genomic_DNA"/>
</dbReference>
<dbReference type="AlphaFoldDB" id="A0A510KPZ9"/>
<evidence type="ECO:0000313" key="1">
    <source>
        <dbReference type="EMBL" id="BBM52731.1"/>
    </source>
</evidence>
<sequence>MKESNKKDSEIYYYNLPRFGLTFCERKSIIFLDLYHAKIQETV</sequence>
<protein>
    <submittedName>
        <fullName evidence="1">Uncharacterized protein</fullName>
    </submittedName>
</protein>
<dbReference type="Proteomes" id="UP000321378">
    <property type="component" value="Chromosome"/>
</dbReference>
<accession>A0A510KPZ9</accession>
<name>A0A510KPZ9_9FUSO</name>
<dbReference type="RefSeq" id="WP_269472631.1">
    <property type="nucleotide sequence ID" value="NZ_AP019840.1"/>
</dbReference>
<dbReference type="STRING" id="1122173.GCA_000482505_01114"/>
<reference evidence="1 2" key="1">
    <citation type="submission" date="2019-07" db="EMBL/GenBank/DDBJ databases">
        <title>Complete Genome Sequence of Leptotrichia trevisanii Strain JMUB3935.</title>
        <authorList>
            <person name="Watanabe S."/>
            <person name="Cui L."/>
        </authorList>
    </citation>
    <scope>NUCLEOTIDE SEQUENCE [LARGE SCALE GENOMIC DNA]</scope>
    <source>
        <strain evidence="1 2">JMUB3935</strain>
    </source>
</reference>
<gene>
    <name evidence="1" type="ORF">JMUB3935_1711</name>
</gene>